<dbReference type="SUPFAM" id="SSF143548">
    <property type="entry name" value="Serine metabolism enzymes domain"/>
    <property type="match status" value="1"/>
</dbReference>
<keyword evidence="5 9" id="KW-0560">Oxidoreductase</keyword>
<evidence type="ECO:0000256" key="9">
    <source>
        <dbReference type="RuleBase" id="RU363003"/>
    </source>
</evidence>
<dbReference type="Gene3D" id="3.30.70.260">
    <property type="match status" value="1"/>
</dbReference>
<evidence type="ECO:0000256" key="2">
    <source>
        <dbReference type="ARBA" id="ARBA00005216"/>
    </source>
</evidence>
<dbReference type="Pfam" id="PF01842">
    <property type="entry name" value="ACT"/>
    <property type="match status" value="1"/>
</dbReference>
<comment type="catalytic activity">
    <reaction evidence="7">
        <text>(R)-2-hydroxyglutarate + NAD(+) = 2-oxoglutarate + NADH + H(+)</text>
        <dbReference type="Rhea" id="RHEA:49612"/>
        <dbReference type="ChEBI" id="CHEBI:15378"/>
        <dbReference type="ChEBI" id="CHEBI:15801"/>
        <dbReference type="ChEBI" id="CHEBI:16810"/>
        <dbReference type="ChEBI" id="CHEBI:57540"/>
        <dbReference type="ChEBI" id="CHEBI:57945"/>
        <dbReference type="EC" id="1.1.1.399"/>
    </reaction>
</comment>
<comment type="pathway">
    <text evidence="2 9">Amino-acid biosynthesis; L-serine biosynthesis; L-serine from 3-phospho-D-glycerate: step 1/3.</text>
</comment>
<dbReference type="Pfam" id="PF02826">
    <property type="entry name" value="2-Hacid_dh_C"/>
    <property type="match status" value="1"/>
</dbReference>
<dbReference type="Pfam" id="PF00389">
    <property type="entry name" value="2-Hacid_dh"/>
    <property type="match status" value="1"/>
</dbReference>
<dbReference type="PANTHER" id="PTHR42938:SF47">
    <property type="entry name" value="HYDROXYPYRUVATE REDUCTASE"/>
    <property type="match status" value="1"/>
</dbReference>
<dbReference type="CDD" id="cd04902">
    <property type="entry name" value="ACT_3PGDH-xct"/>
    <property type="match status" value="1"/>
</dbReference>
<dbReference type="InterPro" id="IPR029752">
    <property type="entry name" value="D-isomer_DH_CS1"/>
</dbReference>
<evidence type="ECO:0000256" key="5">
    <source>
        <dbReference type="ARBA" id="ARBA00023002"/>
    </source>
</evidence>
<dbReference type="PROSITE" id="PS00671">
    <property type="entry name" value="D_2_HYDROXYACID_DH_3"/>
    <property type="match status" value="1"/>
</dbReference>
<comment type="similarity">
    <text evidence="3 9">Belongs to the D-isomer specific 2-hydroxyacid dehydrogenase family.</text>
</comment>
<evidence type="ECO:0000256" key="1">
    <source>
        <dbReference type="ARBA" id="ARBA00003800"/>
    </source>
</evidence>
<keyword evidence="9" id="KW-0028">Amino-acid biosynthesis</keyword>
<dbReference type="InterPro" id="IPR002912">
    <property type="entry name" value="ACT_dom"/>
</dbReference>
<feature type="domain" description="ACT" evidence="10">
    <location>
        <begin position="455"/>
        <end position="527"/>
    </location>
</feature>
<dbReference type="SUPFAM" id="SSF52283">
    <property type="entry name" value="Formate/glycerate dehydrogenase catalytic domain-like"/>
    <property type="match status" value="1"/>
</dbReference>
<dbReference type="SUPFAM" id="SSF55021">
    <property type="entry name" value="ACT-like"/>
    <property type="match status" value="1"/>
</dbReference>
<dbReference type="InterPro" id="IPR006139">
    <property type="entry name" value="D-isomer_2_OHA_DH_cat_dom"/>
</dbReference>
<dbReference type="GO" id="GO:0004617">
    <property type="term" value="F:phosphoglycerate dehydrogenase activity"/>
    <property type="evidence" value="ECO:0007669"/>
    <property type="project" value="UniProtKB-EC"/>
</dbReference>
<dbReference type="Gene3D" id="3.30.1330.90">
    <property type="entry name" value="D-3-phosphoglycerate dehydrogenase, domain 3"/>
    <property type="match status" value="1"/>
</dbReference>
<evidence type="ECO:0000256" key="8">
    <source>
        <dbReference type="ARBA" id="ARBA00048731"/>
    </source>
</evidence>
<dbReference type="PROSITE" id="PS00065">
    <property type="entry name" value="D_2_HYDROXYACID_DH_1"/>
    <property type="match status" value="1"/>
</dbReference>
<dbReference type="InterPro" id="IPR029009">
    <property type="entry name" value="ASB_dom_sf"/>
</dbReference>
<dbReference type="PANTHER" id="PTHR42938">
    <property type="entry name" value="FORMATE DEHYDROGENASE 1"/>
    <property type="match status" value="1"/>
</dbReference>
<comment type="caution">
    <text evidence="11">The sequence shown here is derived from an EMBL/GenBank/DDBJ whole genome shotgun (WGS) entry which is preliminary data.</text>
</comment>
<comment type="catalytic activity">
    <reaction evidence="8 9">
        <text>(2R)-3-phosphoglycerate + NAD(+) = 3-phosphooxypyruvate + NADH + H(+)</text>
        <dbReference type="Rhea" id="RHEA:12641"/>
        <dbReference type="ChEBI" id="CHEBI:15378"/>
        <dbReference type="ChEBI" id="CHEBI:18110"/>
        <dbReference type="ChEBI" id="CHEBI:57540"/>
        <dbReference type="ChEBI" id="CHEBI:57945"/>
        <dbReference type="ChEBI" id="CHEBI:58272"/>
        <dbReference type="EC" id="1.1.1.95"/>
    </reaction>
</comment>
<comment type="function">
    <text evidence="1">Catalyzes the reversible oxidation of 3-phospho-D-glycerate to 3-phosphonooxypyruvate, the first step of the phosphorylated L-serine biosynthesis pathway. Also catalyzes the reversible oxidation of 2-hydroxyglutarate to 2-oxoglutarate.</text>
</comment>
<organism evidence="11 12">
    <name type="scientific">Candidatus Magnetaquiglobus chichijimensis</name>
    <dbReference type="NCBI Taxonomy" id="3141448"/>
    <lineage>
        <taxon>Bacteria</taxon>
        <taxon>Pseudomonadati</taxon>
        <taxon>Pseudomonadota</taxon>
        <taxon>Magnetococcia</taxon>
        <taxon>Magnetococcales</taxon>
        <taxon>Candidatus Magnetaquicoccaceae</taxon>
        <taxon>Candidatus Magnetaquiglobus</taxon>
    </lineage>
</organism>
<name>A0ABQ0CCZ5_9PROT</name>
<accession>A0ABQ0CCZ5</accession>
<keyword evidence="9" id="KW-0718">Serine biosynthesis</keyword>
<keyword evidence="6 9" id="KW-0520">NAD</keyword>
<reference evidence="11 12" key="2">
    <citation type="submission" date="2024-09" db="EMBL/GenBank/DDBJ databases">
        <title>Draft genome sequence of Candidatus Magnetaquicoccaceae bacterium FCR-1.</title>
        <authorList>
            <person name="Shimoshige H."/>
            <person name="Shimamura S."/>
            <person name="Taoka A."/>
            <person name="Kobayashi H."/>
            <person name="Maekawa T."/>
        </authorList>
    </citation>
    <scope>NUCLEOTIDE SEQUENCE [LARGE SCALE GENOMIC DNA]</scope>
    <source>
        <strain evidence="11 12">FCR-1</strain>
    </source>
</reference>
<dbReference type="InterPro" id="IPR036291">
    <property type="entry name" value="NAD(P)-bd_dom_sf"/>
</dbReference>
<dbReference type="Gene3D" id="3.40.50.720">
    <property type="entry name" value="NAD(P)-binding Rossmann-like Domain"/>
    <property type="match status" value="2"/>
</dbReference>
<dbReference type="RefSeq" id="WP_420906485.1">
    <property type="nucleotide sequence ID" value="NZ_BAAFGK010000005.1"/>
</dbReference>
<evidence type="ECO:0000313" key="12">
    <source>
        <dbReference type="Proteomes" id="UP001628193"/>
    </source>
</evidence>
<evidence type="ECO:0000256" key="6">
    <source>
        <dbReference type="ARBA" id="ARBA00023027"/>
    </source>
</evidence>
<sequence length="527" mass="56417">MPKVLISDKMSSEAEAALKARGVDVDYKPGLSPEELKSILPAYDGIAIRSATKLTADLIDAATNLKVIGRAGIGVDNVDIPTASKRGVIVMNAPFGNAATTAELTVALALAAARHIPAATASTRLGKWEKNGFMGRELCGKVLGIIGTGNIGSLVVERFLGLKMRVLAFDPFISKQRAEDLGVSLCPTLDEFWPQIDVLTVHTPLIPATRHIVNAAAFERMKKGVIIVNCARGGIIDEAALYEALKSGKVFAAGLDVFEVEPARSNPLFELDNVVFTPHLGASTHEAQVKVAVQIAEQIADYLLKGTVQNALNIPAVSEGELVTLRPYLNLADKLGTTLGQLNESGIKRIEVLFEGEVAALSRKPITNMVLNSLLKPMLSGVNLVNAPLIAEERGIEVVEAVRRHSNKGFTSALGVTITTEDRERCITGTLLYGKEPRIVAMNNIPIEATPEGSLLFVANNDAPGLIGRVGTILGEAQINIANFHLGRKEIGGRAIAFINVDQDVPREVMEKLTSVPNVIEVKLVRY</sequence>
<dbReference type="Proteomes" id="UP001628193">
    <property type="component" value="Unassembled WGS sequence"/>
</dbReference>
<dbReference type="Pfam" id="PF19304">
    <property type="entry name" value="PGDH_inter"/>
    <property type="match status" value="1"/>
</dbReference>
<dbReference type="EMBL" id="BAAFGK010000005">
    <property type="protein sequence ID" value="GAB0058761.1"/>
    <property type="molecule type" value="Genomic_DNA"/>
</dbReference>
<gene>
    <name evidence="11" type="primary">serA</name>
    <name evidence="11" type="ORF">SIID45300_03118</name>
</gene>
<dbReference type="InterPro" id="IPR006236">
    <property type="entry name" value="PGDH"/>
</dbReference>
<dbReference type="SUPFAM" id="SSF51735">
    <property type="entry name" value="NAD(P)-binding Rossmann-fold domains"/>
    <property type="match status" value="1"/>
</dbReference>
<keyword evidence="12" id="KW-1185">Reference proteome</keyword>
<evidence type="ECO:0000256" key="7">
    <source>
        <dbReference type="ARBA" id="ARBA00048126"/>
    </source>
</evidence>
<dbReference type="PROSITE" id="PS51671">
    <property type="entry name" value="ACT"/>
    <property type="match status" value="1"/>
</dbReference>
<evidence type="ECO:0000259" key="10">
    <source>
        <dbReference type="PROSITE" id="PS51671"/>
    </source>
</evidence>
<proteinExistence type="inferred from homology"/>
<reference evidence="11 12" key="1">
    <citation type="submission" date="2024-05" db="EMBL/GenBank/DDBJ databases">
        <authorList>
            <consortium name="Candidatus Magnetaquicoccaceae bacterium FCR-1 genome sequencing consortium"/>
            <person name="Shimoshige H."/>
            <person name="Shimamura S."/>
            <person name="Taoka A."/>
            <person name="Kobayashi H."/>
            <person name="Maekawa T."/>
        </authorList>
    </citation>
    <scope>NUCLEOTIDE SEQUENCE [LARGE SCALE GENOMIC DNA]</scope>
    <source>
        <strain evidence="11 12">FCR-1</strain>
    </source>
</reference>
<protein>
    <recommendedName>
        <fullName evidence="4 9">D-3-phosphoglycerate dehydrogenase</fullName>
        <ecNumber evidence="9">1.1.1.95</ecNumber>
    </recommendedName>
</protein>
<dbReference type="CDD" id="cd12173">
    <property type="entry name" value="PGDH_4"/>
    <property type="match status" value="1"/>
</dbReference>
<evidence type="ECO:0000256" key="3">
    <source>
        <dbReference type="ARBA" id="ARBA00005854"/>
    </source>
</evidence>
<dbReference type="NCBIfam" id="TIGR01327">
    <property type="entry name" value="PGDH"/>
    <property type="match status" value="1"/>
</dbReference>
<dbReference type="InterPro" id="IPR006140">
    <property type="entry name" value="D-isomer_DH_NAD-bd"/>
</dbReference>
<dbReference type="InterPro" id="IPR045626">
    <property type="entry name" value="PGDH_ASB_dom"/>
</dbReference>
<evidence type="ECO:0000313" key="11">
    <source>
        <dbReference type="EMBL" id="GAB0058761.1"/>
    </source>
</evidence>
<dbReference type="InterPro" id="IPR045865">
    <property type="entry name" value="ACT-like_dom_sf"/>
</dbReference>
<dbReference type="InterPro" id="IPR029753">
    <property type="entry name" value="D-isomer_DH_CS"/>
</dbReference>
<evidence type="ECO:0000256" key="4">
    <source>
        <dbReference type="ARBA" id="ARBA00021582"/>
    </source>
</evidence>
<dbReference type="EC" id="1.1.1.95" evidence="9"/>